<proteinExistence type="predicted"/>
<name>A0A556MRJ6_9FLAO</name>
<dbReference type="OrthoDB" id="9619446at2"/>
<organism evidence="1 2">
    <name type="scientific">Fluviicola chungangensis</name>
    <dbReference type="NCBI Taxonomy" id="2597671"/>
    <lineage>
        <taxon>Bacteria</taxon>
        <taxon>Pseudomonadati</taxon>
        <taxon>Bacteroidota</taxon>
        <taxon>Flavobacteriia</taxon>
        <taxon>Flavobacteriales</taxon>
        <taxon>Crocinitomicaceae</taxon>
        <taxon>Fluviicola</taxon>
    </lineage>
</organism>
<accession>A0A556MRJ6</accession>
<comment type="caution">
    <text evidence="1">The sequence shown here is derived from an EMBL/GenBank/DDBJ whole genome shotgun (WGS) entry which is preliminary data.</text>
</comment>
<keyword evidence="2" id="KW-1185">Reference proteome</keyword>
<dbReference type="AlphaFoldDB" id="A0A556MRJ6"/>
<dbReference type="Proteomes" id="UP000316008">
    <property type="component" value="Unassembled WGS sequence"/>
</dbReference>
<evidence type="ECO:0000313" key="1">
    <source>
        <dbReference type="EMBL" id="TSJ42525.1"/>
    </source>
</evidence>
<gene>
    <name evidence="1" type="ORF">FO442_12220</name>
</gene>
<sequence>MHNNNTLNISFEDLFKLIIGFIADDLKVQKHFYNLSLSGLDTTQLQLNLHEGIFQLVGFKKNEISEEVKQWYFQQSEKVFRIDGIEDKNTLNELAIEILDGLLKARKKIFKSIER</sequence>
<protein>
    <submittedName>
        <fullName evidence="1">Uncharacterized protein</fullName>
    </submittedName>
</protein>
<dbReference type="EMBL" id="VLPL01000005">
    <property type="protein sequence ID" value="TSJ42525.1"/>
    <property type="molecule type" value="Genomic_DNA"/>
</dbReference>
<dbReference type="RefSeq" id="WP_144333478.1">
    <property type="nucleotide sequence ID" value="NZ_VLPL01000005.1"/>
</dbReference>
<reference evidence="1 2" key="1">
    <citation type="submission" date="2019-07" db="EMBL/GenBank/DDBJ databases">
        <authorList>
            <person name="Huq M.A."/>
        </authorList>
    </citation>
    <scope>NUCLEOTIDE SEQUENCE [LARGE SCALE GENOMIC DNA]</scope>
    <source>
        <strain evidence="1 2">MAH-3</strain>
    </source>
</reference>
<evidence type="ECO:0000313" key="2">
    <source>
        <dbReference type="Proteomes" id="UP000316008"/>
    </source>
</evidence>